<accession>A0A6B0V6N5</accession>
<dbReference type="PANTHER" id="PTHR33395:SF22">
    <property type="entry name" value="REVERSE TRANSCRIPTASE DOMAIN-CONTAINING PROTEIN"/>
    <property type="match status" value="1"/>
</dbReference>
<dbReference type="GO" id="GO:0031012">
    <property type="term" value="C:extracellular matrix"/>
    <property type="evidence" value="ECO:0007669"/>
    <property type="project" value="TreeGrafter"/>
</dbReference>
<dbReference type="GO" id="GO:0003964">
    <property type="term" value="F:RNA-directed DNA polymerase activity"/>
    <property type="evidence" value="ECO:0007669"/>
    <property type="project" value="UniProtKB-KW"/>
</dbReference>
<sequence>MNCSVFYQNVRGLRTKPAIFFNNVVLAYYDIISLSETWLNSSFASLDYFPPEYTVFRRDRDYEKLSVKFGGGVLTAVKKHLRANRRFDLEFEWESVWIEIPLRDNSSLLIGTFYFPPNVDGSKFSDQLDMLGDKLDVDQHRILILGDFNIPEINWHLVHPSLFAHSASFKANALFSFVNLLGFTQTNGLHNSAGHVLDLALANFPIDSLMSVSDPLVLPDVWHVPFSVSFMISQFKCM</sequence>
<keyword evidence="2" id="KW-0548">Nucleotidyltransferase</keyword>
<proteinExistence type="predicted"/>
<dbReference type="Gene3D" id="3.60.10.10">
    <property type="entry name" value="Endonuclease/exonuclease/phosphatase"/>
    <property type="match status" value="1"/>
</dbReference>
<dbReference type="SUPFAM" id="SSF56219">
    <property type="entry name" value="DNase I-like"/>
    <property type="match status" value="1"/>
</dbReference>
<dbReference type="InterPro" id="IPR036691">
    <property type="entry name" value="Endo/exonu/phosph_ase_sf"/>
</dbReference>
<dbReference type="InterPro" id="IPR005135">
    <property type="entry name" value="Endo/exonuclease/phosphatase"/>
</dbReference>
<evidence type="ECO:0000259" key="1">
    <source>
        <dbReference type="Pfam" id="PF03372"/>
    </source>
</evidence>
<dbReference type="PANTHER" id="PTHR33395">
    <property type="entry name" value="TRANSCRIPTASE, PUTATIVE-RELATED-RELATED"/>
    <property type="match status" value="1"/>
</dbReference>
<keyword evidence="2" id="KW-0695">RNA-directed DNA polymerase</keyword>
<reference evidence="2" key="1">
    <citation type="submission" date="2019-12" db="EMBL/GenBank/DDBJ databases">
        <title>An insight into the sialome of adult female Ixodes ricinus ticks feeding for 6 days.</title>
        <authorList>
            <person name="Perner J."/>
            <person name="Ribeiro J.M.C."/>
        </authorList>
    </citation>
    <scope>NUCLEOTIDE SEQUENCE</scope>
    <source>
        <strain evidence="2">Semi-engorged</strain>
        <tissue evidence="2">Salivary glands</tissue>
    </source>
</reference>
<dbReference type="EMBL" id="GIFC01014875">
    <property type="protein sequence ID" value="MXU96958.1"/>
    <property type="molecule type" value="Transcribed_RNA"/>
</dbReference>
<dbReference type="Pfam" id="PF03372">
    <property type="entry name" value="Exo_endo_phos"/>
    <property type="match status" value="1"/>
</dbReference>
<evidence type="ECO:0000313" key="2">
    <source>
        <dbReference type="EMBL" id="MXU96958.1"/>
    </source>
</evidence>
<organism evidence="2">
    <name type="scientific">Ixodes ricinus</name>
    <name type="common">Common tick</name>
    <name type="synonym">Acarus ricinus</name>
    <dbReference type="NCBI Taxonomy" id="34613"/>
    <lineage>
        <taxon>Eukaryota</taxon>
        <taxon>Metazoa</taxon>
        <taxon>Ecdysozoa</taxon>
        <taxon>Arthropoda</taxon>
        <taxon>Chelicerata</taxon>
        <taxon>Arachnida</taxon>
        <taxon>Acari</taxon>
        <taxon>Parasitiformes</taxon>
        <taxon>Ixodida</taxon>
        <taxon>Ixodoidea</taxon>
        <taxon>Ixodidae</taxon>
        <taxon>Ixodinae</taxon>
        <taxon>Ixodes</taxon>
    </lineage>
</organism>
<name>A0A6B0V6N5_IXORI</name>
<dbReference type="GO" id="GO:0007508">
    <property type="term" value="P:larval heart development"/>
    <property type="evidence" value="ECO:0007669"/>
    <property type="project" value="TreeGrafter"/>
</dbReference>
<keyword evidence="2" id="KW-0808">Transferase</keyword>
<protein>
    <submittedName>
        <fullName evidence="2">Putative reverse transcriptase</fullName>
    </submittedName>
</protein>
<dbReference type="GO" id="GO:0061343">
    <property type="term" value="P:cell adhesion involved in heart morphogenesis"/>
    <property type="evidence" value="ECO:0007669"/>
    <property type="project" value="TreeGrafter"/>
</dbReference>
<feature type="domain" description="Endonuclease/exonuclease/phosphatase" evidence="1">
    <location>
        <begin position="27"/>
        <end position="203"/>
    </location>
</feature>
<dbReference type="AlphaFoldDB" id="A0A6B0V6N5"/>